<evidence type="ECO:0000256" key="1">
    <source>
        <dbReference type="SAM" id="Phobius"/>
    </source>
</evidence>
<dbReference type="InterPro" id="IPR049790">
    <property type="entry name" value="Rv3655c/TadE"/>
</dbReference>
<gene>
    <name evidence="2" type="ORF">GCM10011489_24820</name>
</gene>
<protein>
    <recommendedName>
        <fullName evidence="4">Pilus assembly protein TadE</fullName>
    </recommendedName>
</protein>
<dbReference type="NCBIfam" id="NF041390">
    <property type="entry name" value="TadE_Rv3655c"/>
    <property type="match status" value="1"/>
</dbReference>
<dbReference type="AlphaFoldDB" id="A0A916T8M3"/>
<name>A0A916T8M3_9ACTN</name>
<proteinExistence type="predicted"/>
<evidence type="ECO:0008006" key="4">
    <source>
        <dbReference type="Google" id="ProtNLM"/>
    </source>
</evidence>
<sequence>MVTVEAAFAIAAIVTVVVIGVGLIVGMICHIRCVDAARETARVAAYADDARARAAGSAVAPASAQVEVSRSGERVSARVRMSVTFLPGVDLGAVAVAVAESDDPAGS</sequence>
<keyword evidence="1" id="KW-1133">Transmembrane helix</keyword>
<reference evidence="2" key="1">
    <citation type="journal article" date="2014" name="Int. J. Syst. Evol. Microbiol.">
        <title>Complete genome sequence of Corynebacterium casei LMG S-19264T (=DSM 44701T), isolated from a smear-ripened cheese.</title>
        <authorList>
            <consortium name="US DOE Joint Genome Institute (JGI-PGF)"/>
            <person name="Walter F."/>
            <person name="Albersmeier A."/>
            <person name="Kalinowski J."/>
            <person name="Ruckert C."/>
        </authorList>
    </citation>
    <scope>NUCLEOTIDE SEQUENCE</scope>
    <source>
        <strain evidence="2">CGMCC 1.12827</strain>
    </source>
</reference>
<reference evidence="2" key="2">
    <citation type="submission" date="2020-09" db="EMBL/GenBank/DDBJ databases">
        <authorList>
            <person name="Sun Q."/>
            <person name="Zhou Y."/>
        </authorList>
    </citation>
    <scope>NUCLEOTIDE SEQUENCE</scope>
    <source>
        <strain evidence="2">CGMCC 1.12827</strain>
    </source>
</reference>
<dbReference type="EMBL" id="BMGC01000017">
    <property type="protein sequence ID" value="GGB35813.1"/>
    <property type="molecule type" value="Genomic_DNA"/>
</dbReference>
<comment type="caution">
    <text evidence="2">The sequence shown here is derived from an EMBL/GenBank/DDBJ whole genome shotgun (WGS) entry which is preliminary data.</text>
</comment>
<feature type="transmembrane region" description="Helical" evidence="1">
    <location>
        <begin position="6"/>
        <end position="29"/>
    </location>
</feature>
<keyword evidence="1" id="KW-0472">Membrane</keyword>
<dbReference type="Proteomes" id="UP000621454">
    <property type="component" value="Unassembled WGS sequence"/>
</dbReference>
<dbReference type="RefSeq" id="WP_188586902.1">
    <property type="nucleotide sequence ID" value="NZ_BMGC01000017.1"/>
</dbReference>
<keyword evidence="1" id="KW-0812">Transmembrane</keyword>
<organism evidence="2 3">
    <name type="scientific">Gordonia jinhuaensis</name>
    <dbReference type="NCBI Taxonomy" id="1517702"/>
    <lineage>
        <taxon>Bacteria</taxon>
        <taxon>Bacillati</taxon>
        <taxon>Actinomycetota</taxon>
        <taxon>Actinomycetes</taxon>
        <taxon>Mycobacteriales</taxon>
        <taxon>Gordoniaceae</taxon>
        <taxon>Gordonia</taxon>
    </lineage>
</organism>
<evidence type="ECO:0000313" key="2">
    <source>
        <dbReference type="EMBL" id="GGB35813.1"/>
    </source>
</evidence>
<keyword evidence="3" id="KW-1185">Reference proteome</keyword>
<accession>A0A916T8M3</accession>
<evidence type="ECO:0000313" key="3">
    <source>
        <dbReference type="Proteomes" id="UP000621454"/>
    </source>
</evidence>